<evidence type="ECO:0000313" key="4">
    <source>
        <dbReference type="Proteomes" id="UP000186438"/>
    </source>
</evidence>
<name>A0A1Q4HW81_9MYCO</name>
<reference evidence="3 4" key="1">
    <citation type="submission" date="2016-11" db="EMBL/GenBank/DDBJ databases">
        <title>Genome sequences of unsequenced Mycobacteria.</title>
        <authorList>
            <person name="Greninger A.L."/>
            <person name="Fang F."/>
            <person name="Jerome K.R."/>
        </authorList>
    </citation>
    <scope>NUCLEOTIDE SEQUENCE [LARGE SCALE GENOMIC DNA]</scope>
    <source>
        <strain evidence="3 4">M11</strain>
    </source>
</reference>
<keyword evidence="3" id="KW-0378">Hydrolase</keyword>
<organism evidence="3 4">
    <name type="scientific">Mycobacterium paraffinicum</name>
    <dbReference type="NCBI Taxonomy" id="53378"/>
    <lineage>
        <taxon>Bacteria</taxon>
        <taxon>Bacillati</taxon>
        <taxon>Actinomycetota</taxon>
        <taxon>Actinomycetes</taxon>
        <taxon>Mycobacteriales</taxon>
        <taxon>Mycobacteriaceae</taxon>
        <taxon>Mycobacterium</taxon>
    </lineage>
</organism>
<dbReference type="PANTHER" id="PTHR11647">
    <property type="entry name" value="HYDRANTOINASE/DIHYDROPYRIMIDINASE FAMILY MEMBER"/>
    <property type="match status" value="1"/>
</dbReference>
<proteinExistence type="predicted"/>
<dbReference type="PANTHER" id="PTHR11647:SF1">
    <property type="entry name" value="COLLAPSIN RESPONSE MEDIATOR PROTEIN"/>
    <property type="match status" value="1"/>
</dbReference>
<sequence length="580" mass="62388">MTYDLIIRNGTIVDGLGGEPYVGDVAVRDGVITAVGRVNGERAEREIDATGLLVTPGFVDLHTHYDGQSIWSERLTPSSAHGVTTVVMGNCGVGFAPCRQSDHDVLVDVMAGVEDIPGVVMTDGLPWTWETFPEYLDALDAGKRDIDVAAYLPHSPLRVYVMGQRGADREPATADDLAKMRALAKEAVEVGALGFASSRLTIHKTESGSPIPSYDAAREEIEEIARGVVDGGGGLLQFVPDIPAGGYEPVLQTVFDVAEDVGLPLTFTLVVANSGDPTWEDAITMIEKANSRAGDADPRITAQLLPRPIGLIIGLQLSANPFVLYPSYREIAHLPLAERVAEMRKPEVRARILADKPGQGHPILYVAQMWDWIYPLSDTPDYEPDPSTSIGARARARGVNPMEEAYDRLLDDEGRAMLLVATSNLQGNSLDTVGKLLHRDDVVLGLGDGGAHYGMICDASYSTYFLTHWARDRASGRFTVPEAVRELTSVPARIAGLGDRGRIGVGYKADLNVIDHAALRLHKPVITYDLPAGGRRLDQTADGYVATIVAGEVIAENGVPTDARPGKLVRGRQPRPVAAQ</sequence>
<dbReference type="InterPro" id="IPR032466">
    <property type="entry name" value="Metal_Hydrolase"/>
</dbReference>
<evidence type="ECO:0000259" key="2">
    <source>
        <dbReference type="Pfam" id="PF07969"/>
    </source>
</evidence>
<dbReference type="EMBL" id="MPNT01000008">
    <property type="protein sequence ID" value="OJZ73954.1"/>
    <property type="molecule type" value="Genomic_DNA"/>
</dbReference>
<evidence type="ECO:0000313" key="3">
    <source>
        <dbReference type="EMBL" id="OJZ73954.1"/>
    </source>
</evidence>
<dbReference type="Proteomes" id="UP000186438">
    <property type="component" value="Unassembled WGS sequence"/>
</dbReference>
<comment type="caution">
    <text evidence="3">The sequence shown here is derived from an EMBL/GenBank/DDBJ whole genome shotgun (WGS) entry which is preliminary data.</text>
</comment>
<feature type="domain" description="Amidohydrolase 3" evidence="2">
    <location>
        <begin position="45"/>
        <end position="554"/>
    </location>
</feature>
<dbReference type="InterPro" id="IPR011059">
    <property type="entry name" value="Metal-dep_hydrolase_composite"/>
</dbReference>
<dbReference type="GO" id="GO:0016812">
    <property type="term" value="F:hydrolase activity, acting on carbon-nitrogen (but not peptide) bonds, in cyclic amides"/>
    <property type="evidence" value="ECO:0007669"/>
    <property type="project" value="TreeGrafter"/>
</dbReference>
<dbReference type="SUPFAM" id="SSF51338">
    <property type="entry name" value="Composite domain of metallo-dependent hydrolases"/>
    <property type="match status" value="1"/>
</dbReference>
<dbReference type="InterPro" id="IPR013108">
    <property type="entry name" value="Amidohydro_3"/>
</dbReference>
<dbReference type="Gene3D" id="3.20.20.140">
    <property type="entry name" value="Metal-dependent hydrolases"/>
    <property type="match status" value="2"/>
</dbReference>
<dbReference type="STRING" id="53378.BRW65_11355"/>
<dbReference type="CDD" id="cd01297">
    <property type="entry name" value="D-aminoacylase"/>
    <property type="match status" value="1"/>
</dbReference>
<dbReference type="OrthoDB" id="9766983at2"/>
<dbReference type="SUPFAM" id="SSF51556">
    <property type="entry name" value="Metallo-dependent hydrolases"/>
    <property type="match status" value="1"/>
</dbReference>
<accession>A0A1Q4HW81</accession>
<dbReference type="Pfam" id="PF07969">
    <property type="entry name" value="Amidohydro_3"/>
    <property type="match status" value="1"/>
</dbReference>
<dbReference type="GO" id="GO:0005829">
    <property type="term" value="C:cytosol"/>
    <property type="evidence" value="ECO:0007669"/>
    <property type="project" value="TreeGrafter"/>
</dbReference>
<dbReference type="InterPro" id="IPR050378">
    <property type="entry name" value="Metallo-dep_Hydrolases_sf"/>
</dbReference>
<dbReference type="RefSeq" id="WP_073874622.1">
    <property type="nucleotide sequence ID" value="NZ_MPNT01000008.1"/>
</dbReference>
<protein>
    <submittedName>
        <fullName evidence="3">Amidohydrolase</fullName>
    </submittedName>
</protein>
<keyword evidence="4" id="KW-1185">Reference proteome</keyword>
<gene>
    <name evidence="3" type="ORF">BRW65_11355</name>
</gene>
<dbReference type="AlphaFoldDB" id="A0A1Q4HW81"/>
<evidence type="ECO:0000256" key="1">
    <source>
        <dbReference type="SAM" id="MobiDB-lite"/>
    </source>
</evidence>
<dbReference type="Gene3D" id="2.30.40.10">
    <property type="entry name" value="Urease, subunit C, domain 1"/>
    <property type="match status" value="2"/>
</dbReference>
<feature type="region of interest" description="Disordered" evidence="1">
    <location>
        <begin position="561"/>
        <end position="580"/>
    </location>
</feature>